<keyword evidence="6 10" id="KW-0812">Transmembrane</keyword>
<feature type="transmembrane region" description="Helical" evidence="10">
    <location>
        <begin position="355"/>
        <end position="374"/>
    </location>
</feature>
<feature type="transmembrane region" description="Helical" evidence="10">
    <location>
        <begin position="811"/>
        <end position="832"/>
    </location>
</feature>
<gene>
    <name evidence="14" type="ORF">ESP70_006630</name>
</gene>
<evidence type="ECO:0000256" key="5">
    <source>
        <dbReference type="ARBA" id="ARBA00022679"/>
    </source>
</evidence>
<feature type="transmembrane region" description="Helical" evidence="10">
    <location>
        <begin position="732"/>
        <end position="749"/>
    </location>
</feature>
<evidence type="ECO:0000256" key="4">
    <source>
        <dbReference type="ARBA" id="ARBA00022676"/>
    </source>
</evidence>
<proteinExistence type="inferred from homology"/>
<evidence type="ECO:0000256" key="7">
    <source>
        <dbReference type="ARBA" id="ARBA00022989"/>
    </source>
</evidence>
<keyword evidence="15" id="KW-1185">Reference proteome</keyword>
<feature type="transmembrane region" description="Helical" evidence="10">
    <location>
        <begin position="503"/>
        <end position="521"/>
    </location>
</feature>
<dbReference type="PANTHER" id="PTHR10050:SF46">
    <property type="entry name" value="PROTEIN O-MANNOSYL-TRANSFERASE 2"/>
    <property type="match status" value="1"/>
</dbReference>
<dbReference type="GO" id="GO:0004169">
    <property type="term" value="F:dolichyl-phosphate-mannose-protein mannosyltransferase activity"/>
    <property type="evidence" value="ECO:0007669"/>
    <property type="project" value="UniProtKB-UniRule"/>
</dbReference>
<feature type="transmembrane region" description="Helical" evidence="10">
    <location>
        <begin position="451"/>
        <end position="472"/>
    </location>
</feature>
<comment type="function">
    <text evidence="10">Protein O-mannosyltransferase that catalyzes the transfer of a single mannose residue from a polyprenol phospho-mannosyl lipidic donor to the hydroxyl group of selected serine and threonine residues in acceptor proteins.</text>
</comment>
<feature type="transmembrane region" description="Helical" evidence="10">
    <location>
        <begin position="779"/>
        <end position="799"/>
    </location>
</feature>
<dbReference type="GO" id="GO:0012505">
    <property type="term" value="C:endomembrane system"/>
    <property type="evidence" value="ECO:0007669"/>
    <property type="project" value="UniProtKB-SubCell"/>
</dbReference>
<dbReference type="Proteomes" id="UP000380867">
    <property type="component" value="Unassembled WGS sequence"/>
</dbReference>
<dbReference type="Pfam" id="PF02366">
    <property type="entry name" value="PMT"/>
    <property type="match status" value="1"/>
</dbReference>
<evidence type="ECO:0000313" key="15">
    <source>
        <dbReference type="Proteomes" id="UP000380867"/>
    </source>
</evidence>
<keyword evidence="8 10" id="KW-0472">Membrane</keyword>
<comment type="subcellular location">
    <subcellularLocation>
        <location evidence="10">Cell membrane</location>
    </subcellularLocation>
    <subcellularLocation>
        <location evidence="1">Endomembrane system</location>
        <topology evidence="1">Multi-pass membrane protein</topology>
    </subcellularLocation>
</comment>
<evidence type="ECO:0000256" key="8">
    <source>
        <dbReference type="ARBA" id="ARBA00023136"/>
    </source>
</evidence>
<evidence type="ECO:0000256" key="6">
    <source>
        <dbReference type="ARBA" id="ARBA00022692"/>
    </source>
</evidence>
<evidence type="ECO:0000256" key="10">
    <source>
        <dbReference type="RuleBase" id="RU367007"/>
    </source>
</evidence>
<feature type="region of interest" description="Disordered" evidence="11">
    <location>
        <begin position="95"/>
        <end position="116"/>
    </location>
</feature>
<dbReference type="UniPathway" id="UPA00378"/>
<name>A0A5M4FJQ4_9ACTN</name>
<evidence type="ECO:0000313" key="14">
    <source>
        <dbReference type="EMBL" id="KAA1400394.1"/>
    </source>
</evidence>
<keyword evidence="4 10" id="KW-0328">Glycosyltransferase</keyword>
<dbReference type="PANTHER" id="PTHR10050">
    <property type="entry name" value="DOLICHYL-PHOSPHATE-MANNOSE--PROTEIN MANNOSYLTRANSFERASE"/>
    <property type="match status" value="1"/>
</dbReference>
<protein>
    <recommendedName>
        <fullName evidence="9 10">Polyprenol-phosphate-mannose--protein mannosyltransferase</fullName>
        <ecNumber evidence="10">2.4.1.-</ecNumber>
    </recommendedName>
</protein>
<dbReference type="InterPro" id="IPR032421">
    <property type="entry name" value="PMT_4TMC"/>
</dbReference>
<dbReference type="EC" id="2.4.1.-" evidence="10"/>
<dbReference type="EMBL" id="SDPQ02000001">
    <property type="protein sequence ID" value="KAA1400394.1"/>
    <property type="molecule type" value="Genomic_DNA"/>
</dbReference>
<dbReference type="InterPro" id="IPR003342">
    <property type="entry name" value="ArnT-like_N"/>
</dbReference>
<evidence type="ECO:0000256" key="11">
    <source>
        <dbReference type="SAM" id="MobiDB-lite"/>
    </source>
</evidence>
<dbReference type="Pfam" id="PF16192">
    <property type="entry name" value="PMT_4TMC"/>
    <property type="match status" value="1"/>
</dbReference>
<feature type="transmembrane region" description="Helical" evidence="10">
    <location>
        <begin position="596"/>
        <end position="621"/>
    </location>
</feature>
<dbReference type="InterPro" id="IPR027005">
    <property type="entry name" value="PMT-like"/>
</dbReference>
<dbReference type="AlphaFoldDB" id="A0A5M4FJQ4"/>
<keyword evidence="7 10" id="KW-1133">Transmembrane helix</keyword>
<reference evidence="14" key="1">
    <citation type="submission" date="2019-09" db="EMBL/GenBank/DDBJ databases">
        <authorList>
            <person name="Li J."/>
        </authorList>
    </citation>
    <scope>NUCLEOTIDE SEQUENCE [LARGE SCALE GENOMIC DNA]</scope>
    <source>
        <strain evidence="14">JCM 14732</strain>
    </source>
</reference>
<evidence type="ECO:0000256" key="3">
    <source>
        <dbReference type="ARBA" id="ARBA00007222"/>
    </source>
</evidence>
<feature type="domain" description="Protein O-mannosyl-transferase C-terminal four TM" evidence="13">
    <location>
        <begin position="660"/>
        <end position="855"/>
    </location>
</feature>
<evidence type="ECO:0000256" key="2">
    <source>
        <dbReference type="ARBA" id="ARBA00004922"/>
    </source>
</evidence>
<dbReference type="GO" id="GO:0005886">
    <property type="term" value="C:plasma membrane"/>
    <property type="evidence" value="ECO:0007669"/>
    <property type="project" value="UniProtKB-SubCell"/>
</dbReference>
<comment type="caution">
    <text evidence="14">The sequence shown here is derived from an EMBL/GenBank/DDBJ whole genome shotgun (WGS) entry which is preliminary data.</text>
</comment>
<keyword evidence="5 10" id="KW-0808">Transferase</keyword>
<keyword evidence="10" id="KW-1003">Cell membrane</keyword>
<evidence type="ECO:0000259" key="13">
    <source>
        <dbReference type="Pfam" id="PF16192"/>
    </source>
</evidence>
<evidence type="ECO:0000256" key="9">
    <source>
        <dbReference type="ARBA" id="ARBA00093617"/>
    </source>
</evidence>
<sequence>MHLEHERPGVTQLALSHLDVLPAVLPEPRVPIDVALELVDVERVLPPFVLDEQLPQQIDEVTATQEDTVVIHDIEVDGRAGQPGELEHDPRLGLSERPGAGIQQGQHRVGGSGTGSPWIGVDARQQRPDGHVLTMQQPVPDLHEVDRPKRRGSSDVGRLDAHPCRARRRHRHGSMQEDAGHVEVQVATDREVEWTARTVVEAQATEPRQVTGARVIRECCLRRIDELQGGQGRTHHGVDRREQRLEPRVLEHPRRDAGAQRLVTTEGAALQMGGQGSRRTHPSITAGRCCLNQVRAVGCGHSRPIRRLCIGEHSTVSRLIRWILHRPALKVENPPLRALPYAWRVTLLAKVSDRAWGWIGPIAVTLLAFVLRVWNVGRPRILMFDETYYAKDAWSLLQHGYVQDFTENANQEIQSGRTTGLMTGDPTWIVHPDGGKWIIAIGEKIFGLDAFGWRIAAVVIGSLTVLVLARLVRRMTGSTIMGCVAGLLLTFDGLHFVMSRVALLDVFLAFWVVCGVACIVADRDWIRDRLGRYRAFRPWQLAAGVCFGMACGTKWNGIFVLAAFGLMAVIWEVLARKRGHDPAARSNGWVVTTLRVGVPAFASIVLLAGIVYLATWTGFLIHHHAYEARFGHGYGESSAPWGAYVDKPTPGFLGETRDAFRSLWHFHVMNWNFSAHELDSAKPHPYESNPIGWLVMERPVVMEYKGNFPLSDCHPAPGGSCVREVTIMGNPIIWWSGALALLASLAAWIVTRSWRWGVPVVAVLVSWLPWFFFTARPIFSYYAVAMIPFTIIAIVLVINELASAAATPRHRYVVGLFTGVFLTAVVVSFWFFHPVLTGKIIPYDSWHARMWFDRWI</sequence>
<organism evidence="14 15">
    <name type="scientific">Aeromicrobium ginsengisoli</name>
    <dbReference type="NCBI Taxonomy" id="363867"/>
    <lineage>
        <taxon>Bacteria</taxon>
        <taxon>Bacillati</taxon>
        <taxon>Actinomycetota</taxon>
        <taxon>Actinomycetes</taxon>
        <taxon>Propionibacteriales</taxon>
        <taxon>Nocardioidaceae</taxon>
        <taxon>Aeromicrobium</taxon>
    </lineage>
</organism>
<feature type="region of interest" description="Disordered" evidence="11">
    <location>
        <begin position="143"/>
        <end position="176"/>
    </location>
</feature>
<comment type="similarity">
    <text evidence="3 10">Belongs to the glycosyltransferase 39 family.</text>
</comment>
<evidence type="ECO:0000256" key="1">
    <source>
        <dbReference type="ARBA" id="ARBA00004127"/>
    </source>
</evidence>
<evidence type="ECO:0000259" key="12">
    <source>
        <dbReference type="Pfam" id="PF02366"/>
    </source>
</evidence>
<feature type="compositionally biased region" description="Basic residues" evidence="11">
    <location>
        <begin position="164"/>
        <end position="173"/>
    </location>
</feature>
<comment type="pathway">
    <text evidence="2 10">Protein modification; protein glycosylation.</text>
</comment>
<accession>A0A5M4FJQ4</accession>
<feature type="domain" description="ArnT-like N-terminal" evidence="12">
    <location>
        <begin position="363"/>
        <end position="574"/>
    </location>
</feature>
<dbReference type="OrthoDB" id="9776737at2"/>